<dbReference type="AlphaFoldDB" id="A0A2A2K9F0"/>
<dbReference type="EMBL" id="LIAE01009250">
    <property type="protein sequence ID" value="PAV70567.1"/>
    <property type="molecule type" value="Genomic_DNA"/>
</dbReference>
<protein>
    <submittedName>
        <fullName evidence="1">Uncharacterized protein</fullName>
    </submittedName>
</protein>
<name>A0A2A2K9F0_9BILA</name>
<reference evidence="1 2" key="1">
    <citation type="journal article" date="2017" name="Curr. Biol.">
        <title>Genome architecture and evolution of a unichromosomal asexual nematode.</title>
        <authorList>
            <person name="Fradin H."/>
            <person name="Zegar C."/>
            <person name="Gutwein M."/>
            <person name="Lucas J."/>
            <person name="Kovtun M."/>
            <person name="Corcoran D."/>
            <person name="Baugh L.R."/>
            <person name="Kiontke K."/>
            <person name="Gunsalus K."/>
            <person name="Fitch D.H."/>
            <person name="Piano F."/>
        </authorList>
    </citation>
    <scope>NUCLEOTIDE SEQUENCE [LARGE SCALE GENOMIC DNA]</scope>
    <source>
        <strain evidence="1">PF1309</strain>
    </source>
</reference>
<proteinExistence type="predicted"/>
<sequence length="191" mass="20690">MSMRTRGMWTPWAMPGETQKLKALLRQQLVGAFAGVIEDLDQSFRQYVFDCRGGEQALGKSDALILGDRQLLAVLRFGQVAQVVCCTKGVALGEGQLFKLLQRKGELAGGGGFQAEVLELEQAQAIGSQGESPFLCGNTRLLSCLLPVSARVARAVARKELSWGGDRRGACHAPRRQAWAHPLLGAHAKTF</sequence>
<keyword evidence="2" id="KW-1185">Reference proteome</keyword>
<organism evidence="1 2">
    <name type="scientific">Diploscapter pachys</name>
    <dbReference type="NCBI Taxonomy" id="2018661"/>
    <lineage>
        <taxon>Eukaryota</taxon>
        <taxon>Metazoa</taxon>
        <taxon>Ecdysozoa</taxon>
        <taxon>Nematoda</taxon>
        <taxon>Chromadorea</taxon>
        <taxon>Rhabditida</taxon>
        <taxon>Rhabditina</taxon>
        <taxon>Rhabditomorpha</taxon>
        <taxon>Rhabditoidea</taxon>
        <taxon>Rhabditidae</taxon>
        <taxon>Diploscapter</taxon>
    </lineage>
</organism>
<accession>A0A2A2K9F0</accession>
<evidence type="ECO:0000313" key="2">
    <source>
        <dbReference type="Proteomes" id="UP000218231"/>
    </source>
</evidence>
<comment type="caution">
    <text evidence="1">The sequence shown here is derived from an EMBL/GenBank/DDBJ whole genome shotgun (WGS) entry which is preliminary data.</text>
</comment>
<evidence type="ECO:0000313" key="1">
    <source>
        <dbReference type="EMBL" id="PAV70567.1"/>
    </source>
</evidence>
<gene>
    <name evidence="1" type="ORF">WR25_01481</name>
</gene>
<dbReference type="Proteomes" id="UP000218231">
    <property type="component" value="Unassembled WGS sequence"/>
</dbReference>